<dbReference type="Pfam" id="PF03080">
    <property type="entry name" value="Neprosin"/>
    <property type="match status" value="1"/>
</dbReference>
<dbReference type="InterPro" id="IPR053168">
    <property type="entry name" value="Glutamic_endopeptidase"/>
</dbReference>
<dbReference type="InterPro" id="IPR025521">
    <property type="entry name" value="Neprosin_propep"/>
</dbReference>
<proteinExistence type="predicted"/>
<dbReference type="InterPro" id="IPR004314">
    <property type="entry name" value="Neprosin"/>
</dbReference>
<evidence type="ECO:0000256" key="1">
    <source>
        <dbReference type="SAM" id="SignalP"/>
    </source>
</evidence>
<protein>
    <recommendedName>
        <fullName evidence="2">Neprosin PEP catalytic domain-containing protein</fullName>
    </recommendedName>
</protein>
<dbReference type="PhylomeDB" id="A0A068UMQ1"/>
<keyword evidence="4" id="KW-1185">Reference proteome</keyword>
<dbReference type="Pfam" id="PF14365">
    <property type="entry name" value="Neprosin_AP"/>
    <property type="match status" value="1"/>
</dbReference>
<dbReference type="PANTHER" id="PTHR31589:SF220">
    <property type="entry name" value="NEPROSIN DOMAIN-CONTAINING PROTEIN"/>
    <property type="match status" value="1"/>
</dbReference>
<dbReference type="OMA" id="ISIMIAH"/>
<dbReference type="EMBL" id="HG739124">
    <property type="protein sequence ID" value="CDP09696.1"/>
    <property type="molecule type" value="Genomic_DNA"/>
</dbReference>
<feature type="domain" description="Neprosin PEP catalytic" evidence="2">
    <location>
        <begin position="137"/>
        <end position="390"/>
    </location>
</feature>
<accession>A0A068UMQ1</accession>
<dbReference type="Gramene" id="CDP09696">
    <property type="protein sequence ID" value="CDP09696"/>
    <property type="gene ID" value="GSCOC_T00030127001"/>
</dbReference>
<dbReference type="PROSITE" id="PS52045">
    <property type="entry name" value="NEPROSIN_PEP_CD"/>
    <property type="match status" value="1"/>
</dbReference>
<reference evidence="4" key="1">
    <citation type="journal article" date="2014" name="Science">
        <title>The coffee genome provides insight into the convergent evolution of caffeine biosynthesis.</title>
        <authorList>
            <person name="Denoeud F."/>
            <person name="Carretero-Paulet L."/>
            <person name="Dereeper A."/>
            <person name="Droc G."/>
            <person name="Guyot R."/>
            <person name="Pietrella M."/>
            <person name="Zheng C."/>
            <person name="Alberti A."/>
            <person name="Anthony F."/>
            <person name="Aprea G."/>
            <person name="Aury J.M."/>
            <person name="Bento P."/>
            <person name="Bernard M."/>
            <person name="Bocs S."/>
            <person name="Campa C."/>
            <person name="Cenci A."/>
            <person name="Combes M.C."/>
            <person name="Crouzillat D."/>
            <person name="Da Silva C."/>
            <person name="Daddiego L."/>
            <person name="De Bellis F."/>
            <person name="Dussert S."/>
            <person name="Garsmeur O."/>
            <person name="Gayraud T."/>
            <person name="Guignon V."/>
            <person name="Jahn K."/>
            <person name="Jamilloux V."/>
            <person name="Joet T."/>
            <person name="Labadie K."/>
            <person name="Lan T."/>
            <person name="Leclercq J."/>
            <person name="Lepelley M."/>
            <person name="Leroy T."/>
            <person name="Li L.T."/>
            <person name="Librado P."/>
            <person name="Lopez L."/>
            <person name="Munoz A."/>
            <person name="Noel B."/>
            <person name="Pallavicini A."/>
            <person name="Perrotta G."/>
            <person name="Poncet V."/>
            <person name="Pot D."/>
            <person name="Priyono X."/>
            <person name="Rigoreau M."/>
            <person name="Rouard M."/>
            <person name="Rozas J."/>
            <person name="Tranchant-Dubreuil C."/>
            <person name="VanBuren R."/>
            <person name="Zhang Q."/>
            <person name="Andrade A.C."/>
            <person name="Argout X."/>
            <person name="Bertrand B."/>
            <person name="de Kochko A."/>
            <person name="Graziosi G."/>
            <person name="Henry R.J."/>
            <person name="Jayarama X."/>
            <person name="Ming R."/>
            <person name="Nagai C."/>
            <person name="Rounsley S."/>
            <person name="Sankoff D."/>
            <person name="Giuliano G."/>
            <person name="Albert V.A."/>
            <person name="Wincker P."/>
            <person name="Lashermes P."/>
        </authorList>
    </citation>
    <scope>NUCLEOTIDE SEQUENCE [LARGE SCALE GENOMIC DNA]</scope>
    <source>
        <strain evidence="4">cv. DH200-94</strain>
    </source>
</reference>
<evidence type="ECO:0000313" key="3">
    <source>
        <dbReference type="EMBL" id="CDP09696.1"/>
    </source>
</evidence>
<feature type="signal peptide" evidence="1">
    <location>
        <begin position="1"/>
        <end position="18"/>
    </location>
</feature>
<organism evidence="3 4">
    <name type="scientific">Coffea canephora</name>
    <name type="common">Robusta coffee</name>
    <dbReference type="NCBI Taxonomy" id="49390"/>
    <lineage>
        <taxon>Eukaryota</taxon>
        <taxon>Viridiplantae</taxon>
        <taxon>Streptophyta</taxon>
        <taxon>Embryophyta</taxon>
        <taxon>Tracheophyta</taxon>
        <taxon>Spermatophyta</taxon>
        <taxon>Magnoliopsida</taxon>
        <taxon>eudicotyledons</taxon>
        <taxon>Gunneridae</taxon>
        <taxon>Pentapetalae</taxon>
        <taxon>asterids</taxon>
        <taxon>lamiids</taxon>
        <taxon>Gentianales</taxon>
        <taxon>Rubiaceae</taxon>
        <taxon>Ixoroideae</taxon>
        <taxon>Gardenieae complex</taxon>
        <taxon>Bertiereae - Coffeeae clade</taxon>
        <taxon>Coffeeae</taxon>
        <taxon>Coffea</taxon>
    </lineage>
</organism>
<dbReference type="Gene3D" id="3.90.1320.10">
    <property type="entry name" value="Outer-capsid protein sigma 3, large lobe"/>
    <property type="match status" value="1"/>
</dbReference>
<gene>
    <name evidence="3" type="ORF">GSCOC_T00030127001</name>
</gene>
<evidence type="ECO:0000259" key="2">
    <source>
        <dbReference type="PROSITE" id="PS52045"/>
    </source>
</evidence>
<dbReference type="STRING" id="49390.A0A068UMQ1"/>
<feature type="chain" id="PRO_5001655014" description="Neprosin PEP catalytic domain-containing protein" evidence="1">
    <location>
        <begin position="19"/>
        <end position="390"/>
    </location>
</feature>
<dbReference type="PANTHER" id="PTHR31589">
    <property type="entry name" value="PROTEIN, PUTATIVE (DUF239)-RELATED-RELATED"/>
    <property type="match status" value="1"/>
</dbReference>
<dbReference type="Proteomes" id="UP000295252">
    <property type="component" value="Chromosome I"/>
</dbReference>
<sequence length="390" mass="43478">MKLFYFFILLSLMNLCDASSKKIQVRKTLSSSKKIPVKSIKSPDGDIIDCINIYHQPAFDHPLLKNHTILMRPSFQPRKGPIGGGELFQSNAHGQEDKKPIAQLWQLGGRCPEGTIPIRRNQKARYAKKKHRNFPQLAGFSNHEYAYASVQSNKYLGAKATINLWQPQVQGSREFSLAQIWVVAGANSGLNTVEAGWMVFPSHFRESNTRLFTYWTSDGYQKTGCYNLDCPGFVHTSNSIALDVALSPVSTYHGAQHEIILQIFKDPKQNVWWLQHGNDDVIGYWPASLFTDLADSASLIEWGGEIINDAQDGQHTTTQMGSGHFAEEGYKGASYFKNLQVVDQSNTLVPPGDIKPVATKPDCYNIVPGKSDDAGDYFYFGGPGRNPKCP</sequence>
<name>A0A068UMQ1_COFCA</name>
<dbReference type="InParanoid" id="A0A068UMQ1"/>
<keyword evidence="1" id="KW-0732">Signal</keyword>
<dbReference type="OrthoDB" id="1858978at2759"/>
<dbReference type="AlphaFoldDB" id="A0A068UMQ1"/>
<evidence type="ECO:0000313" key="4">
    <source>
        <dbReference type="Proteomes" id="UP000295252"/>
    </source>
</evidence>